<name>A0ACC6M5X1_9BACI</name>
<comment type="caution">
    <text evidence="1">The sequence shown here is derived from an EMBL/GenBank/DDBJ whole genome shotgun (WGS) entry which is preliminary data.</text>
</comment>
<dbReference type="Proteomes" id="UP001277972">
    <property type="component" value="Unassembled WGS sequence"/>
</dbReference>
<accession>A0ACC6M5X1</accession>
<organism evidence="1 2">
    <name type="scientific">Gracilibacillus pellucidus</name>
    <dbReference type="NCBI Taxonomy" id="3095368"/>
    <lineage>
        <taxon>Bacteria</taxon>
        <taxon>Bacillati</taxon>
        <taxon>Bacillota</taxon>
        <taxon>Bacilli</taxon>
        <taxon>Bacillales</taxon>
        <taxon>Bacillaceae</taxon>
        <taxon>Gracilibacillus</taxon>
    </lineage>
</organism>
<evidence type="ECO:0000313" key="1">
    <source>
        <dbReference type="EMBL" id="MDX8046390.1"/>
    </source>
</evidence>
<protein>
    <submittedName>
        <fullName evidence="1">RDD family protein</fullName>
    </submittedName>
</protein>
<keyword evidence="2" id="KW-1185">Reference proteome</keyword>
<dbReference type="EMBL" id="JAWZSR010000005">
    <property type="protein sequence ID" value="MDX8046390.1"/>
    <property type="molecule type" value="Genomic_DNA"/>
</dbReference>
<evidence type="ECO:0000313" key="2">
    <source>
        <dbReference type="Proteomes" id="UP001277972"/>
    </source>
</evidence>
<reference evidence="1" key="1">
    <citation type="submission" date="2023-11" db="EMBL/GenBank/DDBJ databases">
        <title>Gracilibacillus pellucida a moderately halophilic bacterium isolated from saline soil in Xinjiang province.</title>
        <authorList>
            <person name="Zhang Z."/>
            <person name="Tan F."/>
            <person name="Wang Y."/>
            <person name="Xia M."/>
        </authorList>
    </citation>
    <scope>NUCLEOTIDE SEQUENCE</scope>
    <source>
        <strain evidence="1">S3-1-1</strain>
    </source>
</reference>
<gene>
    <name evidence="1" type="ORF">SH601_10395</name>
</gene>
<proteinExistence type="predicted"/>
<sequence length="262" mass="29864">MEQEQLQIKTPEYVSLQFRLAGLGSRAAALLIDNIILSVVQFLIILSLILPFSTTDFLFSHFDSIAFAIVLISIFVLQFGYYIFFEYFWGGKTLGKKILGIRVVQENGHNITFLSSIIRNLLRLIDMLPGAYALGILLVFAHPKHKRLGDLAAGTIVVHERRKKSFKPSALEKHIANLGLQKEELPLEAFHLKQFNQKDWQLLKTYAERIVDISPNEKATLTEQVSNILLPKISTLIESNTRGNEANLLLLYLHLKDEWEFS</sequence>